<dbReference type="AlphaFoldDB" id="A0A834XS58"/>
<sequence>MFGSIQQRISTTFVDGYKPDAIDVYTHYLATRLLTNGITDLLTMQGRSLDAAMTNFNIIVKNTKDEVRLLQKLSKCFKTQFMNLQNCRETQFVIITLNYWSGKLLLKIQNLMKIFSMIHQF</sequence>
<gene>
    <name evidence="1" type="ORF">HCN44_001783</name>
</gene>
<reference evidence="1 2" key="1">
    <citation type="submission" date="2020-08" db="EMBL/GenBank/DDBJ databases">
        <title>Aphidius gifuensis genome sequencing and assembly.</title>
        <authorList>
            <person name="Du Z."/>
        </authorList>
    </citation>
    <scope>NUCLEOTIDE SEQUENCE [LARGE SCALE GENOMIC DNA]</scope>
    <source>
        <strain evidence="1">YNYX2018</strain>
        <tissue evidence="1">Adults</tissue>
    </source>
</reference>
<protein>
    <submittedName>
        <fullName evidence="1">Uncharacterized protein</fullName>
    </submittedName>
</protein>
<evidence type="ECO:0000313" key="1">
    <source>
        <dbReference type="EMBL" id="KAF7992458.1"/>
    </source>
</evidence>
<proteinExistence type="predicted"/>
<organism evidence="1 2">
    <name type="scientific">Aphidius gifuensis</name>
    <name type="common">Parasitoid wasp</name>
    <dbReference type="NCBI Taxonomy" id="684658"/>
    <lineage>
        <taxon>Eukaryota</taxon>
        <taxon>Metazoa</taxon>
        <taxon>Ecdysozoa</taxon>
        <taxon>Arthropoda</taxon>
        <taxon>Hexapoda</taxon>
        <taxon>Insecta</taxon>
        <taxon>Pterygota</taxon>
        <taxon>Neoptera</taxon>
        <taxon>Endopterygota</taxon>
        <taxon>Hymenoptera</taxon>
        <taxon>Apocrita</taxon>
        <taxon>Ichneumonoidea</taxon>
        <taxon>Braconidae</taxon>
        <taxon>Aphidiinae</taxon>
        <taxon>Aphidius</taxon>
    </lineage>
</organism>
<dbReference type="OrthoDB" id="9977282at2759"/>
<dbReference type="Proteomes" id="UP000639338">
    <property type="component" value="Unassembled WGS sequence"/>
</dbReference>
<keyword evidence="2" id="KW-1185">Reference proteome</keyword>
<evidence type="ECO:0000313" key="2">
    <source>
        <dbReference type="Proteomes" id="UP000639338"/>
    </source>
</evidence>
<comment type="caution">
    <text evidence="1">The sequence shown here is derived from an EMBL/GenBank/DDBJ whole genome shotgun (WGS) entry which is preliminary data.</text>
</comment>
<dbReference type="EMBL" id="JACMRX010000003">
    <property type="protein sequence ID" value="KAF7992458.1"/>
    <property type="molecule type" value="Genomic_DNA"/>
</dbReference>
<name>A0A834XS58_APHGI</name>
<accession>A0A834XS58</accession>